<proteinExistence type="predicted"/>
<reference evidence="1 2" key="1">
    <citation type="submission" date="2017-02" db="EMBL/GenBank/DDBJ databases">
        <authorList>
            <person name="Peterson S.W."/>
        </authorList>
    </citation>
    <scope>NUCLEOTIDE SEQUENCE [LARGE SCALE GENOMIC DNA]</scope>
    <source>
        <strain evidence="1 2">DSM 22899</strain>
    </source>
</reference>
<evidence type="ECO:0000313" key="2">
    <source>
        <dbReference type="Proteomes" id="UP000190541"/>
    </source>
</evidence>
<dbReference type="Proteomes" id="UP000190541">
    <property type="component" value="Unassembled WGS sequence"/>
</dbReference>
<dbReference type="STRING" id="623280.SAMN05660226_01442"/>
<protein>
    <recommendedName>
        <fullName evidence="3">DNA alkylation repair enzyme</fullName>
    </recommendedName>
</protein>
<dbReference type="OrthoDB" id="979487at2"/>
<gene>
    <name evidence="1" type="ORF">SAMN05660226_01442</name>
</gene>
<name>A0A1T5BF22_9SPHI</name>
<dbReference type="RefSeq" id="WP_079716144.1">
    <property type="nucleotide sequence ID" value="NZ_FUYS01000003.1"/>
</dbReference>
<dbReference type="AlphaFoldDB" id="A0A1T5BF22"/>
<accession>A0A1T5BF22</accession>
<sequence length="190" mass="21944">MPRQHHLFDRLAAAKVNIKAPNLVALAEDDTLSVETLHDICYDRKHGTIAFRAAWVLEYIATYHPKRFMPVLDTFMSRLPEQQNHSCQRHFTKIVMHITHPNAPTLYQEARSTINGERLVETAFGWLIDPRTPVAVQVNCMDILFNMRNEFEWIADELVQQTTFLMKDGSAAIQSRGKKILATLRRPSKF</sequence>
<organism evidence="1 2">
    <name type="scientific">Parapedobacter luteus</name>
    <dbReference type="NCBI Taxonomy" id="623280"/>
    <lineage>
        <taxon>Bacteria</taxon>
        <taxon>Pseudomonadati</taxon>
        <taxon>Bacteroidota</taxon>
        <taxon>Sphingobacteriia</taxon>
        <taxon>Sphingobacteriales</taxon>
        <taxon>Sphingobacteriaceae</taxon>
        <taxon>Parapedobacter</taxon>
    </lineage>
</organism>
<evidence type="ECO:0000313" key="1">
    <source>
        <dbReference type="EMBL" id="SKB45894.1"/>
    </source>
</evidence>
<evidence type="ECO:0008006" key="3">
    <source>
        <dbReference type="Google" id="ProtNLM"/>
    </source>
</evidence>
<dbReference type="EMBL" id="FUYS01000003">
    <property type="protein sequence ID" value="SKB45894.1"/>
    <property type="molecule type" value="Genomic_DNA"/>
</dbReference>
<keyword evidence="2" id="KW-1185">Reference proteome</keyword>